<keyword evidence="3" id="KW-1185">Reference proteome</keyword>
<feature type="non-terminal residue" evidence="2">
    <location>
        <position position="1"/>
    </location>
</feature>
<evidence type="ECO:0000313" key="2">
    <source>
        <dbReference type="EMBL" id="KAL1261219.1"/>
    </source>
</evidence>
<sequence length="75" mass="8889">QFSLREEQNQRPSCLSMKSDWSMDHPAHFKSGDIQHDLRFQQKRSEPESSRVSVRSDESIDQSVNFNRENNENHL</sequence>
<proteinExistence type="predicted"/>
<organism evidence="2 3">
    <name type="scientific">Cirrhinus molitorella</name>
    <name type="common">mud carp</name>
    <dbReference type="NCBI Taxonomy" id="172907"/>
    <lineage>
        <taxon>Eukaryota</taxon>
        <taxon>Metazoa</taxon>
        <taxon>Chordata</taxon>
        <taxon>Craniata</taxon>
        <taxon>Vertebrata</taxon>
        <taxon>Euteleostomi</taxon>
        <taxon>Actinopterygii</taxon>
        <taxon>Neopterygii</taxon>
        <taxon>Teleostei</taxon>
        <taxon>Ostariophysi</taxon>
        <taxon>Cypriniformes</taxon>
        <taxon>Cyprinidae</taxon>
        <taxon>Labeoninae</taxon>
        <taxon>Labeonini</taxon>
        <taxon>Cirrhinus</taxon>
    </lineage>
</organism>
<name>A0ABR3MB06_9TELE</name>
<dbReference type="Proteomes" id="UP001558613">
    <property type="component" value="Unassembled WGS sequence"/>
</dbReference>
<dbReference type="EMBL" id="JAYMGO010000015">
    <property type="protein sequence ID" value="KAL1261219.1"/>
    <property type="molecule type" value="Genomic_DNA"/>
</dbReference>
<gene>
    <name evidence="2" type="ORF">QQF64_009046</name>
</gene>
<comment type="caution">
    <text evidence="2">The sequence shown here is derived from an EMBL/GenBank/DDBJ whole genome shotgun (WGS) entry which is preliminary data.</text>
</comment>
<feature type="non-terminal residue" evidence="2">
    <location>
        <position position="75"/>
    </location>
</feature>
<protein>
    <submittedName>
        <fullName evidence="2">Uncharacterized protein</fullName>
    </submittedName>
</protein>
<feature type="region of interest" description="Disordered" evidence="1">
    <location>
        <begin position="1"/>
        <end position="75"/>
    </location>
</feature>
<feature type="compositionally biased region" description="Basic and acidic residues" evidence="1">
    <location>
        <begin position="21"/>
        <end position="58"/>
    </location>
</feature>
<reference evidence="2 3" key="1">
    <citation type="submission" date="2023-09" db="EMBL/GenBank/DDBJ databases">
        <authorList>
            <person name="Wang M."/>
        </authorList>
    </citation>
    <scope>NUCLEOTIDE SEQUENCE [LARGE SCALE GENOMIC DNA]</scope>
    <source>
        <strain evidence="2">GT-2023</strain>
        <tissue evidence="2">Liver</tissue>
    </source>
</reference>
<accession>A0ABR3MB06</accession>
<evidence type="ECO:0000256" key="1">
    <source>
        <dbReference type="SAM" id="MobiDB-lite"/>
    </source>
</evidence>
<evidence type="ECO:0000313" key="3">
    <source>
        <dbReference type="Proteomes" id="UP001558613"/>
    </source>
</evidence>